<dbReference type="Gene3D" id="3.40.50.300">
    <property type="entry name" value="P-loop containing nucleotide triphosphate hydrolases"/>
    <property type="match status" value="1"/>
</dbReference>
<organism evidence="2 3">
    <name type="scientific">Schaalia radingae</name>
    <dbReference type="NCBI Taxonomy" id="131110"/>
    <lineage>
        <taxon>Bacteria</taxon>
        <taxon>Bacillati</taxon>
        <taxon>Actinomycetota</taxon>
        <taxon>Actinomycetes</taxon>
        <taxon>Actinomycetales</taxon>
        <taxon>Actinomycetaceae</taxon>
        <taxon>Schaalia</taxon>
    </lineage>
</organism>
<dbReference type="Pfam" id="PF03237">
    <property type="entry name" value="Terminase_6N"/>
    <property type="match status" value="1"/>
</dbReference>
<dbReference type="Gene3D" id="3.30.420.240">
    <property type="match status" value="1"/>
</dbReference>
<evidence type="ECO:0000313" key="3">
    <source>
        <dbReference type="Proteomes" id="UP000198976"/>
    </source>
</evidence>
<keyword evidence="3" id="KW-1185">Reference proteome</keyword>
<proteinExistence type="predicted"/>
<keyword evidence="1" id="KW-0472">Membrane</keyword>
<evidence type="ECO:0008006" key="4">
    <source>
        <dbReference type="Google" id="ProtNLM"/>
    </source>
</evidence>
<dbReference type="SUPFAM" id="SSF52540">
    <property type="entry name" value="P-loop containing nucleoside triphosphate hydrolases"/>
    <property type="match status" value="1"/>
</dbReference>
<evidence type="ECO:0000313" key="2">
    <source>
        <dbReference type="EMBL" id="SDT85769.1"/>
    </source>
</evidence>
<gene>
    <name evidence="2" type="ORF">SAMN04489714_0155</name>
</gene>
<reference evidence="2 3" key="1">
    <citation type="submission" date="2016-10" db="EMBL/GenBank/DDBJ databases">
        <authorList>
            <person name="Varghese N."/>
            <person name="Submissions S."/>
        </authorList>
    </citation>
    <scope>NUCLEOTIDE SEQUENCE [LARGE SCALE GENOMIC DNA]</scope>
    <source>
        <strain evidence="2 3">DSM 9169</strain>
    </source>
</reference>
<keyword evidence="1" id="KW-0812">Transmembrane</keyword>
<protein>
    <recommendedName>
        <fullName evidence="4">Terminase</fullName>
    </recommendedName>
</protein>
<accession>A0ABY0V4X1</accession>
<name>A0ABY0V4X1_9ACTO</name>
<dbReference type="InterPro" id="IPR027417">
    <property type="entry name" value="P-loop_NTPase"/>
</dbReference>
<keyword evidence="1" id="KW-1133">Transmembrane helix</keyword>
<dbReference type="EMBL" id="LT629792">
    <property type="protein sequence ID" value="SDT85769.1"/>
    <property type="molecule type" value="Genomic_DNA"/>
</dbReference>
<sequence>MTRSSTPLLSEAAKELHVPSGIKSTGFSAVRAQCDRLGVTFDTWQDGLGSLILAKRRGGLYAAGVGGVVMSIPRQTGKTYTVGWIAFALCMLQAGLTVIWTAHRTRTANETFQSMRSMSRKPKVAAYVSAVRATNGEQAVLFKNGSRILFGARESGFGRGFAKVDMLVLDEAQILTENAMSDMVPATNAAPNGLVLLMGTPPRPKDPGEVFEARRADALGGDKDTLYVEFGADDGTDPALWQGSKLDWDQIAKANPSFPHRTSKTAVLRMKKLLGSVDNFRREALGLWDGKNVQTAINAGRWGELEIPVDAVPPGLKWCAAVRFSIDGATVGVARAGRERGRSQQVHVELATRQGVRTMGDGVQWIVDYLLEYQDRWAQIVVDGKSGAADLIDRLRANGIPSRVIWTPTVNDVISAHSMMDAAIKDGTITHLKDDELTSEVNVIVRRKIGNAGGFGWAAPEGSTAAGMDAVTLAHWAARTTRRRPKAVTGGKGVIIL</sequence>
<feature type="transmembrane region" description="Helical" evidence="1">
    <location>
        <begin position="80"/>
        <end position="102"/>
    </location>
</feature>
<dbReference type="Proteomes" id="UP000198976">
    <property type="component" value="Chromosome I"/>
</dbReference>
<evidence type="ECO:0000256" key="1">
    <source>
        <dbReference type="SAM" id="Phobius"/>
    </source>
</evidence>